<dbReference type="RefSeq" id="WP_079131518.1">
    <property type="nucleotide sequence ID" value="NZ_BMSJ01000002.1"/>
</dbReference>
<dbReference type="Proteomes" id="UP000642014">
    <property type="component" value="Unassembled WGS sequence"/>
</dbReference>
<dbReference type="Pfam" id="PF00857">
    <property type="entry name" value="Isochorismatase"/>
    <property type="match status" value="1"/>
</dbReference>
<evidence type="ECO:0000259" key="3">
    <source>
        <dbReference type="Pfam" id="PF00857"/>
    </source>
</evidence>
<evidence type="ECO:0000313" key="4">
    <source>
        <dbReference type="EMBL" id="GGR11761.1"/>
    </source>
</evidence>
<proteinExistence type="predicted"/>
<keyword evidence="6" id="KW-1185">Reference proteome</keyword>
<dbReference type="Proteomes" id="UP000326029">
    <property type="component" value="Chromosome"/>
</dbReference>
<reference evidence="5 6" key="2">
    <citation type="submission" date="2017-09" db="EMBL/GenBank/DDBJ databases">
        <authorList>
            <person name="Lee N."/>
            <person name="Cho B.-K."/>
        </authorList>
    </citation>
    <scope>NUCLEOTIDE SEQUENCE [LARGE SCALE GENOMIC DNA]</scope>
    <source>
        <strain evidence="5 6">ATCC 19740</strain>
    </source>
</reference>
<dbReference type="GeneID" id="95458430"/>
<gene>
    <name evidence="5" type="ORF">CP977_32250</name>
    <name evidence="4" type="ORF">GCM10010497_12120</name>
</gene>
<dbReference type="CDD" id="cd00431">
    <property type="entry name" value="cysteine_hydrolases"/>
    <property type="match status" value="1"/>
</dbReference>
<reference evidence="4" key="3">
    <citation type="submission" date="2023-08" db="EMBL/GenBank/DDBJ databases">
        <authorList>
            <person name="Sun Q."/>
            <person name="Ohkuma M."/>
        </authorList>
    </citation>
    <scope>NUCLEOTIDE SEQUENCE</scope>
    <source>
        <strain evidence="4">JCM 4205</strain>
    </source>
</reference>
<evidence type="ECO:0000256" key="2">
    <source>
        <dbReference type="SAM" id="MobiDB-lite"/>
    </source>
</evidence>
<dbReference type="EMBL" id="BMSJ01000002">
    <property type="protein sequence ID" value="GGR11761.1"/>
    <property type="molecule type" value="Genomic_DNA"/>
</dbReference>
<dbReference type="GO" id="GO:0016787">
    <property type="term" value="F:hydrolase activity"/>
    <property type="evidence" value="ECO:0007669"/>
    <property type="project" value="UniProtKB-KW"/>
</dbReference>
<organism evidence="4 7">
    <name type="scientific">Streptomyces cinereoruber</name>
    <dbReference type="NCBI Taxonomy" id="67260"/>
    <lineage>
        <taxon>Bacteria</taxon>
        <taxon>Bacillati</taxon>
        <taxon>Actinomycetota</taxon>
        <taxon>Actinomycetes</taxon>
        <taxon>Kitasatosporales</taxon>
        <taxon>Streptomycetaceae</taxon>
        <taxon>Streptomyces</taxon>
    </lineage>
</organism>
<dbReference type="InterPro" id="IPR050272">
    <property type="entry name" value="Isochorismatase-like_hydrls"/>
</dbReference>
<evidence type="ECO:0000256" key="1">
    <source>
        <dbReference type="ARBA" id="ARBA00022801"/>
    </source>
</evidence>
<dbReference type="Gene3D" id="3.40.50.850">
    <property type="entry name" value="Isochorismatase-like"/>
    <property type="match status" value="1"/>
</dbReference>
<dbReference type="AlphaFoldDB" id="A0AAV4KI21"/>
<dbReference type="EMBL" id="CP023693">
    <property type="protein sequence ID" value="QEV36267.1"/>
    <property type="molecule type" value="Genomic_DNA"/>
</dbReference>
<name>A0AAV4KI21_9ACTN</name>
<dbReference type="InterPro" id="IPR000868">
    <property type="entry name" value="Isochorismatase-like_dom"/>
</dbReference>
<accession>A0AAV4KI21</accession>
<dbReference type="PANTHER" id="PTHR43540">
    <property type="entry name" value="PEROXYUREIDOACRYLATE/UREIDOACRYLATE AMIDOHYDROLASE-RELATED"/>
    <property type="match status" value="1"/>
</dbReference>
<protein>
    <submittedName>
        <fullName evidence="5">Cysteine hydrolase</fullName>
    </submittedName>
</protein>
<sequence>MTASERTALVVVDLQNDFCASPLARARFRGDPAVLDAVVSSTAAAVGEARRRGVEVVFVRFTGDPVHQGASWRLRDLGRGRPPKCLEGTWGAEFHRVLPAAGEAVFTKRACFDAFLAAGFEEHLRGRGVEHLVFAGLFADVCVDSTARTAFQKGFHVTVLADCTTALHLPYEEVLAFMRVLYGARTPASDDPSAWDVPVAGPRRREEGACVPQPVRSPG</sequence>
<feature type="domain" description="Isochorismatase-like" evidence="3">
    <location>
        <begin position="7"/>
        <end position="176"/>
    </location>
</feature>
<reference evidence="4 7" key="1">
    <citation type="journal article" date="2014" name="Int. J. Syst. Evol. Microbiol.">
        <title>Complete genome sequence of Corynebacterium casei LMG S-19264T (=DSM 44701T), isolated from a smear-ripened cheese.</title>
        <authorList>
            <consortium name="US DOE Joint Genome Institute (JGI-PGF)"/>
            <person name="Walter F."/>
            <person name="Albersmeier A."/>
            <person name="Kalinowski J."/>
            <person name="Ruckert C."/>
        </authorList>
    </citation>
    <scope>NUCLEOTIDE SEQUENCE [LARGE SCALE GENOMIC DNA]</scope>
    <source>
        <strain evidence="4 7">JCM 4205</strain>
    </source>
</reference>
<dbReference type="InterPro" id="IPR036380">
    <property type="entry name" value="Isochorismatase-like_sf"/>
</dbReference>
<feature type="region of interest" description="Disordered" evidence="2">
    <location>
        <begin position="187"/>
        <end position="219"/>
    </location>
</feature>
<keyword evidence="1 5" id="KW-0378">Hydrolase</keyword>
<dbReference type="SUPFAM" id="SSF52499">
    <property type="entry name" value="Isochorismatase-like hydrolases"/>
    <property type="match status" value="1"/>
</dbReference>
<evidence type="ECO:0000313" key="6">
    <source>
        <dbReference type="Proteomes" id="UP000326029"/>
    </source>
</evidence>
<evidence type="ECO:0000313" key="5">
    <source>
        <dbReference type="EMBL" id="QEV36267.1"/>
    </source>
</evidence>
<evidence type="ECO:0000313" key="7">
    <source>
        <dbReference type="Proteomes" id="UP000642014"/>
    </source>
</evidence>
<dbReference type="PANTHER" id="PTHR43540:SF1">
    <property type="entry name" value="ISOCHORISMATASE HYDROLASE"/>
    <property type="match status" value="1"/>
</dbReference>